<evidence type="ECO:0000313" key="1">
    <source>
        <dbReference type="EMBL" id="CDW43636.1"/>
    </source>
</evidence>
<protein>
    <submittedName>
        <fullName evidence="1">Uncharacterized protein</fullName>
    </submittedName>
</protein>
<dbReference type="AlphaFoldDB" id="A0A0K2V0X6"/>
<name>A0A0K2V0X6_LEPSM</name>
<proteinExistence type="predicted"/>
<reference evidence="1" key="1">
    <citation type="submission" date="2014-05" db="EMBL/GenBank/DDBJ databases">
        <authorList>
            <person name="Chronopoulou M."/>
        </authorList>
    </citation>
    <scope>NUCLEOTIDE SEQUENCE</scope>
    <source>
        <tissue evidence="1">Whole organism</tissue>
    </source>
</reference>
<dbReference type="EMBL" id="HACA01026275">
    <property type="protein sequence ID" value="CDW43636.1"/>
    <property type="molecule type" value="Transcribed_RNA"/>
</dbReference>
<organism evidence="1">
    <name type="scientific">Lepeophtheirus salmonis</name>
    <name type="common">Salmon louse</name>
    <name type="synonym">Caligus salmonis</name>
    <dbReference type="NCBI Taxonomy" id="72036"/>
    <lineage>
        <taxon>Eukaryota</taxon>
        <taxon>Metazoa</taxon>
        <taxon>Ecdysozoa</taxon>
        <taxon>Arthropoda</taxon>
        <taxon>Crustacea</taxon>
        <taxon>Multicrustacea</taxon>
        <taxon>Hexanauplia</taxon>
        <taxon>Copepoda</taxon>
        <taxon>Siphonostomatoida</taxon>
        <taxon>Caligidae</taxon>
        <taxon>Lepeophtheirus</taxon>
    </lineage>
</organism>
<sequence>MVFTVELFCTVEIITTWLNQDLRSRNLGDQSSSSDHGHRRCAVRRQQNASLLLQGQQESQHERLLQRPQVLCFAMVEDHFPRGQLCINPRQTSRKVQHFFRENMASFWLYSSPDVNLLDLAGES</sequence>
<accession>A0A0K2V0X6</accession>